<dbReference type="EMBL" id="LWGR01000004">
    <property type="protein sequence ID" value="KZM74693.1"/>
    <property type="molecule type" value="Genomic_DNA"/>
</dbReference>
<gene>
    <name evidence="3" type="ORF">AWN90_21775</name>
</gene>
<comment type="similarity">
    <text evidence="1">Belongs to the universal stress protein A family.</text>
</comment>
<evidence type="ECO:0000259" key="2">
    <source>
        <dbReference type="Pfam" id="PF00582"/>
    </source>
</evidence>
<keyword evidence="4" id="KW-1185">Reference proteome</keyword>
<dbReference type="PANTHER" id="PTHR43010">
    <property type="entry name" value="UNIVERSAL STRESS PROTEIN SLR1230"/>
    <property type="match status" value="1"/>
</dbReference>
<feature type="domain" description="UspA" evidence="2">
    <location>
        <begin position="13"/>
        <end position="150"/>
    </location>
</feature>
<dbReference type="InterPro" id="IPR006016">
    <property type="entry name" value="UspA"/>
</dbReference>
<accession>A0A164NT35</accession>
<evidence type="ECO:0000313" key="3">
    <source>
        <dbReference type="EMBL" id="KZM74693.1"/>
    </source>
</evidence>
<dbReference type="PRINTS" id="PR01438">
    <property type="entry name" value="UNVRSLSTRESS"/>
</dbReference>
<feature type="domain" description="UspA" evidence="2">
    <location>
        <begin position="162"/>
        <end position="296"/>
    </location>
</feature>
<comment type="caution">
    <text evidence="3">The sequence shown here is derived from an EMBL/GenBank/DDBJ whole genome shotgun (WGS) entry which is preliminary data.</text>
</comment>
<reference evidence="3 4" key="1">
    <citation type="submission" date="2016-04" db="EMBL/GenBank/DDBJ databases">
        <authorList>
            <person name="Evans L.H."/>
            <person name="Alamgir A."/>
            <person name="Owens N."/>
            <person name="Weber N.D."/>
            <person name="Virtaneva K."/>
            <person name="Barbian K."/>
            <person name="Babar A."/>
            <person name="Rosenke K."/>
        </authorList>
    </citation>
    <scope>NUCLEOTIDE SEQUENCE [LARGE SCALE GENOMIC DNA]</scope>
    <source>
        <strain evidence="3 4">IFM 0406</strain>
    </source>
</reference>
<proteinExistence type="inferred from homology"/>
<dbReference type="STRING" id="455432.AWN90_21775"/>
<dbReference type="InterPro" id="IPR014729">
    <property type="entry name" value="Rossmann-like_a/b/a_fold"/>
</dbReference>
<dbReference type="Proteomes" id="UP000076512">
    <property type="component" value="Unassembled WGS sequence"/>
</dbReference>
<dbReference type="OrthoDB" id="3174546at2"/>
<organism evidence="3 4">
    <name type="scientific">Nocardia terpenica</name>
    <dbReference type="NCBI Taxonomy" id="455432"/>
    <lineage>
        <taxon>Bacteria</taxon>
        <taxon>Bacillati</taxon>
        <taxon>Actinomycetota</taxon>
        <taxon>Actinomycetes</taxon>
        <taxon>Mycobacteriales</taxon>
        <taxon>Nocardiaceae</taxon>
        <taxon>Nocardia</taxon>
    </lineage>
</organism>
<dbReference type="Gene3D" id="3.40.50.620">
    <property type="entry name" value="HUPs"/>
    <property type="match status" value="2"/>
</dbReference>
<sequence>MTDNPQHTEPNPPIVAAVDGSDVSYQAAGWAATEAVLHGCRLHLVNSAACPPGWGPGAMLTGTDLSWLHTDAERVLTEARRVVREIAPESQEITTEVVDAPIIPDLLERSRSARMLVVGSRGLGAFGRGLLGSVSSAVARHAHCPVAVVHGRSANDPASATKPVLVGIDGSEVSAAAVGVAFEEAARRKVGLTAVHAWSDVSAGLDVAMMGWDDIRESEDAVFAESLAGWSERYPEVPVHRILVRDRPVRALVDEAETAQLLVVGSHGRGGFTGMLLGSTSNALLHSVHCPTLVVRKA</sequence>
<dbReference type="PANTHER" id="PTHR43010:SF1">
    <property type="entry name" value="USPA DOMAIN-CONTAINING PROTEIN"/>
    <property type="match status" value="1"/>
</dbReference>
<dbReference type="Pfam" id="PF00582">
    <property type="entry name" value="Usp"/>
    <property type="match status" value="2"/>
</dbReference>
<evidence type="ECO:0000313" key="4">
    <source>
        <dbReference type="Proteomes" id="UP000076512"/>
    </source>
</evidence>
<dbReference type="AlphaFoldDB" id="A0A164NT35"/>
<dbReference type="InterPro" id="IPR006015">
    <property type="entry name" value="Universal_stress_UspA"/>
</dbReference>
<name>A0A164NT35_9NOCA</name>
<dbReference type="SUPFAM" id="SSF52402">
    <property type="entry name" value="Adenine nucleotide alpha hydrolases-like"/>
    <property type="match status" value="2"/>
</dbReference>
<dbReference type="RefSeq" id="WP_067586147.1">
    <property type="nucleotide sequence ID" value="NZ_JABMCZ010000005.1"/>
</dbReference>
<dbReference type="InterPro" id="IPR051688">
    <property type="entry name" value="USP_A"/>
</dbReference>
<evidence type="ECO:0000256" key="1">
    <source>
        <dbReference type="ARBA" id="ARBA00008791"/>
    </source>
</evidence>
<protein>
    <recommendedName>
        <fullName evidence="2">UspA domain-containing protein</fullName>
    </recommendedName>
</protein>